<sequence>MTLPTQKSAYKLFNVLNNKLPIVFVGDFENIINNENDYLRKIIDQRVELPYVLHPQKIWGDYFERLGTIFDLEIKESLATIFIEDNRNLRDLDQFSFYLKQELIKYKKLGHTQIEQQLAIIYLYLFYPDKYRDTLKSKKFLGSVEYQKYKNDEKNPTRSYQKKTEDLLSDILEYNQNYPQCFIDNPEGYFIYESISSLSIVDCEEILKDSELLRKNIKGVESFNDDFFHFIRSRFENFDSTMRDNLLHLS</sequence>
<proteinExistence type="predicted"/>
<comment type="caution">
    <text evidence="1">The sequence shown here is derived from an EMBL/GenBank/DDBJ whole genome shotgun (WGS) entry which is preliminary data.</text>
</comment>
<dbReference type="Proteomes" id="UP001253851">
    <property type="component" value="Unassembled WGS sequence"/>
</dbReference>
<name>A0ABD5FPZ2_ENTCA</name>
<dbReference type="AlphaFoldDB" id="A0ABD5FPZ2"/>
<dbReference type="RefSeq" id="WP_311957803.1">
    <property type="nucleotide sequence ID" value="NZ_JARQDZ010000019.1"/>
</dbReference>
<reference evidence="1 2" key="1">
    <citation type="submission" date="2023-03" db="EMBL/GenBank/DDBJ databases">
        <authorList>
            <person name="Shen W."/>
            <person name="Cai J."/>
        </authorList>
    </citation>
    <scope>NUCLEOTIDE SEQUENCE [LARGE SCALE GENOMIC DNA]</scope>
    <source>
        <strain evidence="1 2">B516</strain>
    </source>
</reference>
<protein>
    <submittedName>
        <fullName evidence="1">Uncharacterized protein</fullName>
    </submittedName>
</protein>
<gene>
    <name evidence="1" type="ORF">P7I34_17045</name>
</gene>
<dbReference type="EMBL" id="JARQDZ010000019">
    <property type="protein sequence ID" value="MDT2984349.1"/>
    <property type="molecule type" value="Genomic_DNA"/>
</dbReference>
<organism evidence="1 2">
    <name type="scientific">Enterococcus casseliflavus</name>
    <name type="common">Enterococcus flavescens</name>
    <dbReference type="NCBI Taxonomy" id="37734"/>
    <lineage>
        <taxon>Bacteria</taxon>
        <taxon>Bacillati</taxon>
        <taxon>Bacillota</taxon>
        <taxon>Bacilli</taxon>
        <taxon>Lactobacillales</taxon>
        <taxon>Enterococcaceae</taxon>
        <taxon>Enterococcus</taxon>
    </lineage>
</organism>
<evidence type="ECO:0000313" key="1">
    <source>
        <dbReference type="EMBL" id="MDT2984349.1"/>
    </source>
</evidence>
<evidence type="ECO:0000313" key="2">
    <source>
        <dbReference type="Proteomes" id="UP001253851"/>
    </source>
</evidence>
<accession>A0ABD5FPZ2</accession>